<feature type="compositionally biased region" description="Low complexity" evidence="1">
    <location>
        <begin position="11"/>
        <end position="25"/>
    </location>
</feature>
<dbReference type="EMBL" id="CP141889">
    <property type="protein sequence ID" value="WRT69598.1"/>
    <property type="molecule type" value="Genomic_DNA"/>
</dbReference>
<gene>
    <name evidence="3" type="ORF">IL334_006587</name>
</gene>
<evidence type="ECO:0000313" key="3">
    <source>
        <dbReference type="EMBL" id="WRT69598.1"/>
    </source>
</evidence>
<feature type="compositionally biased region" description="Polar residues" evidence="1">
    <location>
        <begin position="27"/>
        <end position="42"/>
    </location>
</feature>
<dbReference type="Proteomes" id="UP001329825">
    <property type="component" value="Chromosome 9"/>
</dbReference>
<keyword evidence="2" id="KW-1133">Transmembrane helix</keyword>
<evidence type="ECO:0000256" key="1">
    <source>
        <dbReference type="SAM" id="MobiDB-lite"/>
    </source>
</evidence>
<name>A0ABZ1D712_9TREE</name>
<proteinExistence type="predicted"/>
<dbReference type="RefSeq" id="XP_062794337.1">
    <property type="nucleotide sequence ID" value="XM_062938286.1"/>
</dbReference>
<accession>A0ABZ1D712</accession>
<feature type="transmembrane region" description="Helical" evidence="2">
    <location>
        <begin position="87"/>
        <end position="110"/>
    </location>
</feature>
<keyword evidence="4" id="KW-1185">Reference proteome</keyword>
<organism evidence="3 4">
    <name type="scientific">Kwoniella shivajii</name>
    <dbReference type="NCBI Taxonomy" id="564305"/>
    <lineage>
        <taxon>Eukaryota</taxon>
        <taxon>Fungi</taxon>
        <taxon>Dikarya</taxon>
        <taxon>Basidiomycota</taxon>
        <taxon>Agaricomycotina</taxon>
        <taxon>Tremellomycetes</taxon>
        <taxon>Tremellales</taxon>
        <taxon>Cryptococcaceae</taxon>
        <taxon>Kwoniella</taxon>
    </lineage>
</organism>
<evidence type="ECO:0000256" key="2">
    <source>
        <dbReference type="SAM" id="Phobius"/>
    </source>
</evidence>
<evidence type="ECO:0000313" key="4">
    <source>
        <dbReference type="Proteomes" id="UP001329825"/>
    </source>
</evidence>
<feature type="region of interest" description="Disordered" evidence="1">
    <location>
        <begin position="1"/>
        <end position="80"/>
    </location>
</feature>
<keyword evidence="2" id="KW-0812">Transmembrane</keyword>
<keyword evidence="2" id="KW-0472">Membrane</keyword>
<sequence length="128" mass="13832">MSVKFTPGPHPTSLSRSSSSQLPSRTPIPSAQSSPITLNFPRSPSSSSDVTTSKQPKRPSRLQNNGDPEDPERQPLLETRQLNKPRILYSVLSVLSVIILLGLFVGFGGWRLGKGEGGDRWPGSPGLQ</sequence>
<reference evidence="3 4" key="1">
    <citation type="submission" date="2024-01" db="EMBL/GenBank/DDBJ databases">
        <title>Comparative genomics of Cryptococcus and Kwoniella reveals pathogenesis evolution and contrasting modes of karyotype evolution via chromosome fusion or intercentromeric recombination.</title>
        <authorList>
            <person name="Coelho M.A."/>
            <person name="David-Palma M."/>
            <person name="Shea T."/>
            <person name="Bowers K."/>
            <person name="McGinley-Smith S."/>
            <person name="Mohammad A.W."/>
            <person name="Gnirke A."/>
            <person name="Yurkov A.M."/>
            <person name="Nowrousian M."/>
            <person name="Sun S."/>
            <person name="Cuomo C.A."/>
            <person name="Heitman J."/>
        </authorList>
    </citation>
    <scope>NUCLEOTIDE SEQUENCE [LARGE SCALE GENOMIC DNA]</scope>
    <source>
        <strain evidence="3">CBS 11374</strain>
    </source>
</reference>
<dbReference type="GeneID" id="87958717"/>
<protein>
    <submittedName>
        <fullName evidence="3">Uncharacterized protein</fullName>
    </submittedName>
</protein>